<feature type="domain" description="STI1" evidence="7">
    <location>
        <begin position="268"/>
        <end position="307"/>
    </location>
</feature>
<keyword evidence="4 6" id="KW-0802">TPR repeat</keyword>
<dbReference type="SMART" id="SM00727">
    <property type="entry name" value="STI1"/>
    <property type="match status" value="1"/>
</dbReference>
<keyword evidence="2" id="KW-0963">Cytoplasm</keyword>
<protein>
    <recommendedName>
        <fullName evidence="5">Stress-induced-phosphoprotein 1</fullName>
    </recommendedName>
</protein>
<dbReference type="Pfam" id="PF13181">
    <property type="entry name" value="TPR_8"/>
    <property type="match status" value="2"/>
</dbReference>
<sequence length="319" mass="36202">MSTAQQEKELGNAAYKAKNFDEALVHYQKAIDIDPTDITFYNNMGAVYFEKKSYDEVLKWCEKAVEVGRENRADYKLIAKALLRLANAHKELGDLYKAKSFFEKSLSEHRTPVTKEALSHVEKLIKEQERVAYIDPKLAEEAKAKGNEFFSVGNFSEAVKHYSEAIKRNPDDAKLYSNRAAAYTKLMAFDYALKDCDDCLRLDPSFVKGYLRKGKVLIGMKQFSRAADAYQKALELDHQCQEAIDGYRQSLITSSSDPEETCKQAMADPEVQQILQDPAMRMILRQIQEDPAALGDHLKNPDVASKFQKLIESGVLSFK</sequence>
<dbReference type="InterPro" id="IPR041243">
    <property type="entry name" value="STI1/HOP_DP"/>
</dbReference>
<dbReference type="InterPro" id="IPR019734">
    <property type="entry name" value="TPR_rpt"/>
</dbReference>
<evidence type="ECO:0000259" key="7">
    <source>
        <dbReference type="SMART" id="SM00727"/>
    </source>
</evidence>
<dbReference type="PROSITE" id="PS50005">
    <property type="entry name" value="TPR"/>
    <property type="match status" value="5"/>
</dbReference>
<keyword evidence="3" id="KW-0677">Repeat</keyword>
<dbReference type="EMBL" id="OA883250">
    <property type="protein sequence ID" value="CAD7278377.1"/>
    <property type="molecule type" value="Genomic_DNA"/>
</dbReference>
<dbReference type="InterPro" id="IPR006636">
    <property type="entry name" value="STI1_HS-bd"/>
</dbReference>
<dbReference type="SMART" id="SM00028">
    <property type="entry name" value="TPR"/>
    <property type="match status" value="6"/>
</dbReference>
<dbReference type="Gene3D" id="1.10.260.100">
    <property type="match status" value="1"/>
</dbReference>
<gene>
    <name evidence="8" type="ORF">NMOB1V02_LOCUS6084</name>
</gene>
<dbReference type="AlphaFoldDB" id="A0A7R9BQM4"/>
<proteinExistence type="predicted"/>
<feature type="repeat" description="TPR" evidence="6">
    <location>
        <begin position="207"/>
        <end position="240"/>
    </location>
</feature>
<name>A0A7R9BQM4_9CRUS</name>
<feature type="repeat" description="TPR" evidence="6">
    <location>
        <begin position="4"/>
        <end position="37"/>
    </location>
</feature>
<evidence type="ECO:0000256" key="5">
    <source>
        <dbReference type="ARBA" id="ARBA00026193"/>
    </source>
</evidence>
<feature type="repeat" description="TPR" evidence="6">
    <location>
        <begin position="139"/>
        <end position="172"/>
    </location>
</feature>
<evidence type="ECO:0000313" key="8">
    <source>
        <dbReference type="EMBL" id="CAD7278377.1"/>
    </source>
</evidence>
<dbReference type="FunFam" id="1.25.40.10:FF:000010">
    <property type="entry name" value="Stress-induced phosphoprotein 1"/>
    <property type="match status" value="1"/>
</dbReference>
<dbReference type="Pfam" id="PF13414">
    <property type="entry name" value="TPR_11"/>
    <property type="match status" value="2"/>
</dbReference>
<dbReference type="PANTHER" id="PTHR22904:SF523">
    <property type="entry name" value="STRESS-INDUCED-PHOSPHOPROTEIN 1"/>
    <property type="match status" value="1"/>
</dbReference>
<dbReference type="GO" id="GO:0005737">
    <property type="term" value="C:cytoplasm"/>
    <property type="evidence" value="ECO:0007669"/>
    <property type="project" value="UniProtKB-SubCell"/>
</dbReference>
<evidence type="ECO:0000256" key="3">
    <source>
        <dbReference type="ARBA" id="ARBA00022737"/>
    </source>
</evidence>
<evidence type="ECO:0000256" key="2">
    <source>
        <dbReference type="ARBA" id="ARBA00022490"/>
    </source>
</evidence>
<dbReference type="PANTHER" id="PTHR22904">
    <property type="entry name" value="TPR REPEAT CONTAINING PROTEIN"/>
    <property type="match status" value="1"/>
</dbReference>
<dbReference type="OrthoDB" id="2423701at2759"/>
<keyword evidence="9" id="KW-1185">Reference proteome</keyword>
<accession>A0A7R9BQM4</accession>
<dbReference type="FunFam" id="1.25.40.10:FF:000027">
    <property type="entry name" value="stress-induced-phosphoprotein 1 isoform X1"/>
    <property type="match status" value="1"/>
</dbReference>
<evidence type="ECO:0000256" key="1">
    <source>
        <dbReference type="ARBA" id="ARBA00004496"/>
    </source>
</evidence>
<evidence type="ECO:0000256" key="6">
    <source>
        <dbReference type="PROSITE-ProRule" id="PRU00339"/>
    </source>
</evidence>
<dbReference type="InterPro" id="IPR011990">
    <property type="entry name" value="TPR-like_helical_dom_sf"/>
</dbReference>
<dbReference type="FunFam" id="1.10.260.100:FF:000002">
    <property type="entry name" value="Stress-induced-phosphoprotein 1 (Hsp70/Hsp90-organizing)"/>
    <property type="match status" value="1"/>
</dbReference>
<dbReference type="EMBL" id="CAJPEX010001213">
    <property type="protein sequence ID" value="CAG0918529.1"/>
    <property type="molecule type" value="Genomic_DNA"/>
</dbReference>
<dbReference type="GO" id="GO:0051879">
    <property type="term" value="F:Hsp90 protein binding"/>
    <property type="evidence" value="ECO:0007669"/>
    <property type="project" value="TreeGrafter"/>
</dbReference>
<feature type="repeat" description="TPR" evidence="6">
    <location>
        <begin position="173"/>
        <end position="206"/>
    </location>
</feature>
<evidence type="ECO:0000256" key="4">
    <source>
        <dbReference type="ARBA" id="ARBA00022803"/>
    </source>
</evidence>
<comment type="subcellular location">
    <subcellularLocation>
        <location evidence="1">Cytoplasm</location>
    </subcellularLocation>
</comment>
<dbReference type="Pfam" id="PF17830">
    <property type="entry name" value="STI1-HOP_DP"/>
    <property type="match status" value="1"/>
</dbReference>
<dbReference type="Proteomes" id="UP000678499">
    <property type="component" value="Unassembled WGS sequence"/>
</dbReference>
<organism evidence="8">
    <name type="scientific">Notodromas monacha</name>
    <dbReference type="NCBI Taxonomy" id="399045"/>
    <lineage>
        <taxon>Eukaryota</taxon>
        <taxon>Metazoa</taxon>
        <taxon>Ecdysozoa</taxon>
        <taxon>Arthropoda</taxon>
        <taxon>Crustacea</taxon>
        <taxon>Oligostraca</taxon>
        <taxon>Ostracoda</taxon>
        <taxon>Podocopa</taxon>
        <taxon>Podocopida</taxon>
        <taxon>Cypridocopina</taxon>
        <taxon>Cypridoidea</taxon>
        <taxon>Cyprididae</taxon>
        <taxon>Notodromas</taxon>
    </lineage>
</organism>
<dbReference type="Gene3D" id="1.25.40.10">
    <property type="entry name" value="Tetratricopeptide repeat domain"/>
    <property type="match status" value="2"/>
</dbReference>
<feature type="repeat" description="TPR" evidence="6">
    <location>
        <begin position="38"/>
        <end position="71"/>
    </location>
</feature>
<dbReference type="SUPFAM" id="SSF48452">
    <property type="entry name" value="TPR-like"/>
    <property type="match status" value="2"/>
</dbReference>
<reference evidence="8" key="1">
    <citation type="submission" date="2020-11" db="EMBL/GenBank/DDBJ databases">
        <authorList>
            <person name="Tran Van P."/>
        </authorList>
    </citation>
    <scope>NUCLEOTIDE SEQUENCE</scope>
</reference>
<evidence type="ECO:0000313" key="9">
    <source>
        <dbReference type="Proteomes" id="UP000678499"/>
    </source>
</evidence>